<protein>
    <submittedName>
        <fullName evidence="1">Uncharacterized protein</fullName>
    </submittedName>
</protein>
<organism evidence="1 2">
    <name type="scientific">Faecalibacillus intestinalis</name>
    <dbReference type="NCBI Taxonomy" id="1982626"/>
    <lineage>
        <taxon>Bacteria</taxon>
        <taxon>Bacillati</taxon>
        <taxon>Bacillota</taxon>
        <taxon>Erysipelotrichia</taxon>
        <taxon>Erysipelotrichales</taxon>
        <taxon>Coprobacillaceae</taxon>
        <taxon>Faecalibacillus</taxon>
    </lineage>
</organism>
<dbReference type="RefSeq" id="WP_227352325.1">
    <property type="nucleotide sequence ID" value="NZ_DAWCJB010000137.1"/>
</dbReference>
<evidence type="ECO:0000313" key="2">
    <source>
        <dbReference type="Proteomes" id="UP001204814"/>
    </source>
</evidence>
<dbReference type="AlphaFoldDB" id="A0AAP2UI87"/>
<comment type="caution">
    <text evidence="1">The sequence shown here is derived from an EMBL/GenBank/DDBJ whole genome shotgun (WGS) entry which is preliminary data.</text>
</comment>
<evidence type="ECO:0000313" key="1">
    <source>
        <dbReference type="EMBL" id="MCQ5063218.1"/>
    </source>
</evidence>
<proteinExistence type="predicted"/>
<dbReference type="EMBL" id="JANGBO010000034">
    <property type="protein sequence ID" value="MCQ5063218.1"/>
    <property type="molecule type" value="Genomic_DNA"/>
</dbReference>
<accession>A0AAP2UI87</accession>
<sequence>MNVKERIQLLKIIEKMEEHPEYSKKVGLKDISKYQFRKIGKERKKYDE</sequence>
<reference evidence="1" key="1">
    <citation type="submission" date="2022-06" db="EMBL/GenBank/DDBJ databases">
        <title>Isolation of gut microbiota from human fecal samples.</title>
        <authorList>
            <person name="Pamer E.G."/>
            <person name="Barat B."/>
            <person name="Waligurski E."/>
            <person name="Medina S."/>
            <person name="Paddock L."/>
            <person name="Mostad J."/>
        </authorList>
    </citation>
    <scope>NUCLEOTIDE SEQUENCE</scope>
    <source>
        <strain evidence="1">DFI.6.24</strain>
    </source>
</reference>
<dbReference type="Proteomes" id="UP001204814">
    <property type="component" value="Unassembled WGS sequence"/>
</dbReference>
<gene>
    <name evidence="1" type="ORF">NE542_15500</name>
</gene>
<name>A0AAP2UI87_9FIRM</name>